<evidence type="ECO:0000313" key="1">
    <source>
        <dbReference type="EMBL" id="MED6113456.1"/>
    </source>
</evidence>
<dbReference type="Proteomes" id="UP001341840">
    <property type="component" value="Unassembled WGS sequence"/>
</dbReference>
<protein>
    <submittedName>
        <fullName evidence="1">Uncharacterized protein</fullName>
    </submittedName>
</protein>
<sequence length="107" mass="12303">MRVDAGLEWGGLLLAHKRHVYGEVGFMSRRNRFEGCQIDSLDLNSLKSLNFEVIESIRSSSEPIRFLAGTQTSNLNRFVRGSNRLEQGIQKMEYLLRFLSRFGHKAN</sequence>
<dbReference type="EMBL" id="JASCZI010000809">
    <property type="protein sequence ID" value="MED6113456.1"/>
    <property type="molecule type" value="Genomic_DNA"/>
</dbReference>
<gene>
    <name evidence="1" type="ORF">PIB30_070928</name>
</gene>
<proteinExistence type="predicted"/>
<reference evidence="1 2" key="1">
    <citation type="journal article" date="2023" name="Plants (Basel)">
        <title>Bridging the Gap: Combining Genomics and Transcriptomics Approaches to Understand Stylosanthes scabra, an Orphan Legume from the Brazilian Caatinga.</title>
        <authorList>
            <person name="Ferreira-Neto J.R.C."/>
            <person name="da Silva M.D."/>
            <person name="Binneck E."/>
            <person name="de Melo N.F."/>
            <person name="da Silva R.H."/>
            <person name="de Melo A.L.T.M."/>
            <person name="Pandolfi V."/>
            <person name="Bustamante F.O."/>
            <person name="Brasileiro-Vidal A.C."/>
            <person name="Benko-Iseppon A.M."/>
        </authorList>
    </citation>
    <scope>NUCLEOTIDE SEQUENCE [LARGE SCALE GENOMIC DNA]</scope>
    <source>
        <tissue evidence="1">Leaves</tissue>
    </source>
</reference>
<comment type="caution">
    <text evidence="1">The sequence shown here is derived from an EMBL/GenBank/DDBJ whole genome shotgun (WGS) entry which is preliminary data.</text>
</comment>
<organism evidence="1 2">
    <name type="scientific">Stylosanthes scabra</name>
    <dbReference type="NCBI Taxonomy" id="79078"/>
    <lineage>
        <taxon>Eukaryota</taxon>
        <taxon>Viridiplantae</taxon>
        <taxon>Streptophyta</taxon>
        <taxon>Embryophyta</taxon>
        <taxon>Tracheophyta</taxon>
        <taxon>Spermatophyta</taxon>
        <taxon>Magnoliopsida</taxon>
        <taxon>eudicotyledons</taxon>
        <taxon>Gunneridae</taxon>
        <taxon>Pentapetalae</taxon>
        <taxon>rosids</taxon>
        <taxon>fabids</taxon>
        <taxon>Fabales</taxon>
        <taxon>Fabaceae</taxon>
        <taxon>Papilionoideae</taxon>
        <taxon>50 kb inversion clade</taxon>
        <taxon>dalbergioids sensu lato</taxon>
        <taxon>Dalbergieae</taxon>
        <taxon>Pterocarpus clade</taxon>
        <taxon>Stylosanthes</taxon>
    </lineage>
</organism>
<accession>A0ABU6QPB0</accession>
<keyword evidence="2" id="KW-1185">Reference proteome</keyword>
<name>A0ABU6QPB0_9FABA</name>
<evidence type="ECO:0000313" key="2">
    <source>
        <dbReference type="Proteomes" id="UP001341840"/>
    </source>
</evidence>